<evidence type="ECO:0000313" key="1">
    <source>
        <dbReference type="EMBL" id="CEG45190.1"/>
    </source>
</evidence>
<dbReference type="RefSeq" id="XP_024581559.1">
    <property type="nucleotide sequence ID" value="XM_024715908.1"/>
</dbReference>
<dbReference type="Proteomes" id="UP000054928">
    <property type="component" value="Unassembled WGS sequence"/>
</dbReference>
<accession>A0A0P1ASY1</accession>
<dbReference type="EMBL" id="CCYD01001551">
    <property type="protein sequence ID" value="CEG45190.1"/>
    <property type="molecule type" value="Genomic_DNA"/>
</dbReference>
<organism evidence="1 2">
    <name type="scientific">Plasmopara halstedii</name>
    <name type="common">Downy mildew of sunflower</name>
    <dbReference type="NCBI Taxonomy" id="4781"/>
    <lineage>
        <taxon>Eukaryota</taxon>
        <taxon>Sar</taxon>
        <taxon>Stramenopiles</taxon>
        <taxon>Oomycota</taxon>
        <taxon>Peronosporomycetes</taxon>
        <taxon>Peronosporales</taxon>
        <taxon>Peronosporaceae</taxon>
        <taxon>Plasmopara</taxon>
    </lineage>
</organism>
<sequence>MTDAWARASKESVLAVVSHLVPERVSGVLTSNYVEEDVVGASLDDAQSWDQEAAATSRHREVSRIDYLNSKHPSAPGEDMHFCAVEKSNPDFVLGKNEA</sequence>
<reference evidence="2" key="1">
    <citation type="submission" date="2014-09" db="EMBL/GenBank/DDBJ databases">
        <authorList>
            <person name="Sharma Rahul"/>
            <person name="Thines Marco"/>
        </authorList>
    </citation>
    <scope>NUCLEOTIDE SEQUENCE [LARGE SCALE GENOMIC DNA]</scope>
</reference>
<dbReference type="AlphaFoldDB" id="A0A0P1ASY1"/>
<keyword evidence="2" id="KW-1185">Reference proteome</keyword>
<evidence type="ECO:0000313" key="2">
    <source>
        <dbReference type="Proteomes" id="UP000054928"/>
    </source>
</evidence>
<name>A0A0P1ASY1_PLAHL</name>
<proteinExistence type="predicted"/>
<dbReference type="GeneID" id="36396560"/>
<protein>
    <submittedName>
        <fullName evidence="1">Uncharacterized protein</fullName>
    </submittedName>
</protein>